<name>A0A8I2Z170_9AGAM</name>
<dbReference type="NCBIfam" id="TIGR00506">
    <property type="entry name" value="ribB"/>
    <property type="match status" value="1"/>
</dbReference>
<dbReference type="AlphaFoldDB" id="A0A8I2Z170"/>
<dbReference type="GO" id="GO:0045271">
    <property type="term" value="C:respiratory chain complex I"/>
    <property type="evidence" value="ECO:0007669"/>
    <property type="project" value="InterPro"/>
</dbReference>
<dbReference type="FunFam" id="3.90.870.10:FF:000002">
    <property type="entry name" value="3,4-dihydroxy-2-butanone 4-phosphate synthase"/>
    <property type="match status" value="1"/>
</dbReference>
<dbReference type="InterPro" id="IPR017945">
    <property type="entry name" value="DHBP_synth_RibB-like_a/b_dom"/>
</dbReference>
<dbReference type="OrthoDB" id="60371at2759"/>
<dbReference type="PANTHER" id="PTHR21327:SF18">
    <property type="entry name" value="3,4-DIHYDROXY-2-BUTANONE 4-PHOSPHATE SYNTHASE"/>
    <property type="match status" value="1"/>
</dbReference>
<comment type="subunit">
    <text evidence="4">Homodimer.</text>
</comment>
<keyword evidence="8" id="KW-0479">Metal-binding</keyword>
<dbReference type="GO" id="GO:0005829">
    <property type="term" value="C:cytosol"/>
    <property type="evidence" value="ECO:0007669"/>
    <property type="project" value="TreeGrafter"/>
</dbReference>
<organism evidence="14 15">
    <name type="scientific">Boletus reticuloceps</name>
    <dbReference type="NCBI Taxonomy" id="495285"/>
    <lineage>
        <taxon>Eukaryota</taxon>
        <taxon>Fungi</taxon>
        <taxon>Dikarya</taxon>
        <taxon>Basidiomycota</taxon>
        <taxon>Agaricomycotina</taxon>
        <taxon>Agaricomycetes</taxon>
        <taxon>Agaricomycetidae</taxon>
        <taxon>Boletales</taxon>
        <taxon>Boletineae</taxon>
        <taxon>Boletaceae</taxon>
        <taxon>Boletoideae</taxon>
        <taxon>Boletus</taxon>
    </lineage>
</organism>
<evidence type="ECO:0000256" key="7">
    <source>
        <dbReference type="ARBA" id="ARBA00022619"/>
    </source>
</evidence>
<keyword evidence="15" id="KW-1185">Reference proteome</keyword>
<sequence length="394" mass="45089">MPPSLPLKLNGSSPAWRPIPVRELSHQIEFSFDPMVDALAAFARGEPIVVMDDESRENEGDIIMSASECTTEAMAWFIKHTSGYICISLPGKRLEELGIQMMVPYNQERHRTAYTVTVDYKHGTTTGISAHDRSLTVRKLVDPSAVASDFTRPGHMVPLRAREGGVLERRGHTECAIDLCMLTNQPEGGVLCELVNDDEMGTMARRDDCRAFADRWGLKMISYEKLSVGEYLLSAFRYPDTWPNIDKHHSRTCNTIIMSLVRYIRNIRRTGIKQWWHQMQYIGDAKAGTLVGADQFGNRYFENLNPEDEVPGRHRWVDFAQHYNNATQVPPEWHSWLQHIRHLPPTEDAVMKDSSPPWRAPWVENLTGTRGAYRPYNTVMPKIIAWQPKVMVRE</sequence>
<evidence type="ECO:0000313" key="14">
    <source>
        <dbReference type="EMBL" id="KAG6381870.1"/>
    </source>
</evidence>
<comment type="caution">
    <text evidence="14">The sequence shown here is derived from an EMBL/GenBank/DDBJ whole genome shotgun (WGS) entry which is preliminary data.</text>
</comment>
<evidence type="ECO:0000256" key="9">
    <source>
        <dbReference type="ARBA" id="ARBA00022842"/>
    </source>
</evidence>
<comment type="similarity">
    <text evidence="3">Belongs to the complex I NDUFA12 subunit family.</text>
</comment>
<accession>A0A8I2Z170</accession>
<dbReference type="InterPro" id="IPR000422">
    <property type="entry name" value="DHBP_synthase_RibB"/>
</dbReference>
<dbReference type="UniPathway" id="UPA00275"/>
<evidence type="ECO:0000256" key="6">
    <source>
        <dbReference type="ARBA" id="ARBA00018836"/>
    </source>
</evidence>
<dbReference type="Pfam" id="PF05071">
    <property type="entry name" value="NDUFA12"/>
    <property type="match status" value="1"/>
</dbReference>
<dbReference type="Pfam" id="PF00926">
    <property type="entry name" value="DHBP_synthase"/>
    <property type="match status" value="1"/>
</dbReference>
<comment type="cofactor">
    <cofactor evidence="1">
        <name>Mg(2+)</name>
        <dbReference type="ChEBI" id="CHEBI:18420"/>
    </cofactor>
</comment>
<reference evidence="14" key="1">
    <citation type="submission" date="2021-03" db="EMBL/GenBank/DDBJ databases">
        <title>Evolutionary innovations through gain and loss of genes in the ectomycorrhizal Boletales.</title>
        <authorList>
            <person name="Wu G."/>
            <person name="Miyauchi S."/>
            <person name="Morin E."/>
            <person name="Yang Z.-L."/>
            <person name="Xu J."/>
            <person name="Martin F.M."/>
        </authorList>
    </citation>
    <scope>NUCLEOTIDE SEQUENCE</scope>
    <source>
        <strain evidence="14">BR01</strain>
    </source>
</reference>
<keyword evidence="10" id="KW-0318">Glutathionylation</keyword>
<evidence type="ECO:0000256" key="13">
    <source>
        <dbReference type="ARBA" id="ARBA00060730"/>
    </source>
</evidence>
<keyword evidence="9" id="KW-0460">Magnesium</keyword>
<dbReference type="Gene3D" id="3.90.870.10">
    <property type="entry name" value="DHBP synthase"/>
    <property type="match status" value="1"/>
</dbReference>
<evidence type="ECO:0000256" key="8">
    <source>
        <dbReference type="ARBA" id="ARBA00022723"/>
    </source>
</evidence>
<keyword evidence="12" id="KW-0456">Lyase</keyword>
<dbReference type="InterPro" id="IPR007763">
    <property type="entry name" value="NDUFA12"/>
</dbReference>
<comment type="pathway">
    <text evidence="2">Cofactor biosynthesis; riboflavin biosynthesis; 2-hydroxy-3-oxobutyl phosphate from D-ribulose 5-phosphate: step 1/1.</text>
</comment>
<protein>
    <recommendedName>
        <fullName evidence="6">3,4-dihydroxy-2-butanone 4-phosphate synthase</fullName>
        <ecNumber evidence="5">4.1.99.12</ecNumber>
    </recommendedName>
</protein>
<dbReference type="EC" id="4.1.99.12" evidence="5"/>
<dbReference type="GO" id="GO:0046872">
    <property type="term" value="F:metal ion binding"/>
    <property type="evidence" value="ECO:0007669"/>
    <property type="project" value="UniProtKB-KW"/>
</dbReference>
<dbReference type="PANTHER" id="PTHR21327">
    <property type="entry name" value="GTP CYCLOHYDROLASE II-RELATED"/>
    <property type="match status" value="1"/>
</dbReference>
<evidence type="ECO:0000256" key="5">
    <source>
        <dbReference type="ARBA" id="ARBA00012153"/>
    </source>
</evidence>
<dbReference type="EMBL" id="JAGFBS010000001">
    <property type="protein sequence ID" value="KAG6381870.1"/>
    <property type="molecule type" value="Genomic_DNA"/>
</dbReference>
<evidence type="ECO:0000256" key="4">
    <source>
        <dbReference type="ARBA" id="ARBA00011738"/>
    </source>
</evidence>
<evidence type="ECO:0000256" key="12">
    <source>
        <dbReference type="ARBA" id="ARBA00023239"/>
    </source>
</evidence>
<dbReference type="Proteomes" id="UP000683000">
    <property type="component" value="Unassembled WGS sequence"/>
</dbReference>
<evidence type="ECO:0000313" key="15">
    <source>
        <dbReference type="Proteomes" id="UP000683000"/>
    </source>
</evidence>
<dbReference type="SUPFAM" id="SSF55821">
    <property type="entry name" value="YrdC/RibB"/>
    <property type="match status" value="1"/>
</dbReference>
<gene>
    <name evidence="14" type="ORF">JVT61DRAFT_484</name>
</gene>
<evidence type="ECO:0000256" key="2">
    <source>
        <dbReference type="ARBA" id="ARBA00004904"/>
    </source>
</evidence>
<keyword evidence="7" id="KW-0686">Riboflavin biosynthesis</keyword>
<evidence type="ECO:0000256" key="11">
    <source>
        <dbReference type="ARBA" id="ARBA00023211"/>
    </source>
</evidence>
<comment type="similarity">
    <text evidence="13">Belongs to the DHBP synthase family.</text>
</comment>
<evidence type="ECO:0000256" key="3">
    <source>
        <dbReference type="ARBA" id="ARBA00007355"/>
    </source>
</evidence>
<dbReference type="GO" id="GO:0008686">
    <property type="term" value="F:3,4-dihydroxy-2-butanone-4-phosphate synthase activity"/>
    <property type="evidence" value="ECO:0007669"/>
    <property type="project" value="UniProtKB-EC"/>
</dbReference>
<dbReference type="GO" id="GO:0005758">
    <property type="term" value="C:mitochondrial intermembrane space"/>
    <property type="evidence" value="ECO:0007669"/>
    <property type="project" value="TreeGrafter"/>
</dbReference>
<proteinExistence type="inferred from homology"/>
<dbReference type="GO" id="GO:0009231">
    <property type="term" value="P:riboflavin biosynthetic process"/>
    <property type="evidence" value="ECO:0007669"/>
    <property type="project" value="UniProtKB-UniPathway"/>
</dbReference>
<keyword evidence="11" id="KW-0464">Manganese</keyword>
<evidence type="ECO:0000256" key="1">
    <source>
        <dbReference type="ARBA" id="ARBA00001946"/>
    </source>
</evidence>
<evidence type="ECO:0000256" key="10">
    <source>
        <dbReference type="ARBA" id="ARBA00023206"/>
    </source>
</evidence>